<accession>A0A1G7PK54</accession>
<name>A0A1G7PK54_RHOCA</name>
<evidence type="ECO:0000313" key="1">
    <source>
        <dbReference type="EMBL" id="SDF86049.1"/>
    </source>
</evidence>
<sequence>MPLLSVGCALLGAARMTEDNIIHFSPWQDFNDAPAVEDPFGVEPDPVQVATFLDVVFGWCEGQIPVRGFVDKGQGKEGRPHNVWIDADATAPGKLATFANWAWREGAAVYVIPGTVAGAGQAKAAEVLQMQALVVDLDAGDIPAKLAHLLRHLGQPTLIIESGGRTSEGASKLHVWWKMTEPAEGAALASLCRLRGEIALKVGGDTHFRSAHQPIRVAGTVYHKHGNQRLVQIREHHSIEVDLDEFAERVAEMPPLPGAGMVASGSVTPDKPRLDDVLVTPVREGGQDDWSRFEGASAAIGHFIRLVHEGRMSKDEGWQAICGYNAAMLRPSWPIERLQRESERLWELHVQKNGPALVRLDSAAPAPSEMPTFTLGALLDDSSPMPEDIIAPRVLTPGGLLVLGGAPKVGKSDLTISWLVHMAAGVPFLGFTPPRPLRVFYLQAEIQYHYLRERLGQIALPARVLAAARDTFVATPKLKLLLDTEGSIRVARSIQAAFPDVGPDIICIDPIRNLFDGGPDGGGENDNTAMMFFLKDRVEVLRDYINPACGVILVHHTRKLSKQQLKDDPFLALSGASALRGFYTSGLILHRPDEDAPERKLEIELRNGPALPSKLIDKVGGQWVEINPINERLVRAEVGAKYDAERVRKQEVILSILLEEAAEGRLYTVNQFAEAFENKGGLGGKDAIRDRIAVQATKGAVKFVRNAAPYGLGPSRSRFGYLCVEGMVMPTGGEEVDPETGEVTPVRVAVLPTHYKSPQTGALLEVENPHVWVYPEGDRP</sequence>
<gene>
    <name evidence="1" type="ORF">SAMN04244550_02971</name>
</gene>
<dbReference type="AlphaFoldDB" id="A0A1G7PK54"/>
<evidence type="ECO:0000313" key="2">
    <source>
        <dbReference type="Proteomes" id="UP000183812"/>
    </source>
</evidence>
<dbReference type="Pfam" id="PF13481">
    <property type="entry name" value="AAA_25"/>
    <property type="match status" value="1"/>
</dbReference>
<dbReference type="Proteomes" id="UP000183812">
    <property type="component" value="Unassembled WGS sequence"/>
</dbReference>
<dbReference type="EMBL" id="FNAY01000019">
    <property type="protein sequence ID" value="SDF86049.1"/>
    <property type="molecule type" value="Genomic_DNA"/>
</dbReference>
<dbReference type="Gene3D" id="3.40.50.300">
    <property type="entry name" value="P-loop containing nucleotide triphosphate hydrolases"/>
    <property type="match status" value="1"/>
</dbReference>
<dbReference type="InterPro" id="IPR027417">
    <property type="entry name" value="P-loop_NTPase"/>
</dbReference>
<dbReference type="SUPFAM" id="SSF52540">
    <property type="entry name" value="P-loop containing nucleoside triphosphate hydrolases"/>
    <property type="match status" value="1"/>
</dbReference>
<proteinExistence type="predicted"/>
<protein>
    <submittedName>
        <fullName evidence="1">AAA domain-containing protein</fullName>
    </submittedName>
</protein>
<reference evidence="1 2" key="1">
    <citation type="submission" date="2016-10" db="EMBL/GenBank/DDBJ databases">
        <authorList>
            <person name="de Groot N.N."/>
        </authorList>
    </citation>
    <scope>NUCLEOTIDE SEQUENCE [LARGE SCALE GENOMIC DNA]</scope>
    <source>
        <strain evidence="2">DSM 938 / 37b4</strain>
    </source>
</reference>
<organism evidence="1 2">
    <name type="scientific">Rhodobacter capsulatus</name>
    <name type="common">Rhodopseudomonas capsulata</name>
    <dbReference type="NCBI Taxonomy" id="1061"/>
    <lineage>
        <taxon>Bacteria</taxon>
        <taxon>Pseudomonadati</taxon>
        <taxon>Pseudomonadota</taxon>
        <taxon>Alphaproteobacteria</taxon>
        <taxon>Rhodobacterales</taxon>
        <taxon>Rhodobacter group</taxon>
        <taxon>Rhodobacter</taxon>
    </lineage>
</organism>